<keyword evidence="2" id="KW-1185">Reference proteome</keyword>
<gene>
    <name evidence="1" type="ORF">BN9_073140</name>
</gene>
<comment type="caution">
    <text evidence="1">The sequence shown here is derived from an EMBL/GenBank/DDBJ whole genome shotgun (WGS) entry which is preliminary data.</text>
</comment>
<dbReference type="AlphaFoldDB" id="A0A024GI10"/>
<organism evidence="1 2">
    <name type="scientific">Albugo candida</name>
    <dbReference type="NCBI Taxonomy" id="65357"/>
    <lineage>
        <taxon>Eukaryota</taxon>
        <taxon>Sar</taxon>
        <taxon>Stramenopiles</taxon>
        <taxon>Oomycota</taxon>
        <taxon>Peronosporomycetes</taxon>
        <taxon>Albuginales</taxon>
        <taxon>Albuginaceae</taxon>
        <taxon>Albugo</taxon>
    </lineage>
</organism>
<reference evidence="1 2" key="1">
    <citation type="submission" date="2012-05" db="EMBL/GenBank/DDBJ databases">
        <title>Recombination and specialization in a pathogen metapopulation.</title>
        <authorList>
            <person name="Gardiner A."/>
            <person name="Kemen E."/>
            <person name="Schultz-Larsen T."/>
            <person name="MacLean D."/>
            <person name="Van Oosterhout C."/>
            <person name="Jones J.D.G."/>
        </authorList>
    </citation>
    <scope>NUCLEOTIDE SEQUENCE [LARGE SCALE GENOMIC DNA]</scope>
    <source>
        <strain evidence="1 2">Ac Nc2</strain>
    </source>
</reference>
<sequence>MNKLVFSTHTVSAFSDSDHNTALPSSSIQIQRPYRSKTASLRQLFMHASNKVHGTPLYKRIRFGRCEQALDTRKVDISTGKQTPYLKSPIVRKISNAKHAFATFGAMPLKNTSITKLKRIRKSLSCKVERSKQIYSFHRIMS</sequence>
<dbReference type="EMBL" id="CAIX01000125">
    <property type="protein sequence ID" value="CCI46385.1"/>
    <property type="molecule type" value="Genomic_DNA"/>
</dbReference>
<evidence type="ECO:0000313" key="2">
    <source>
        <dbReference type="Proteomes" id="UP000053237"/>
    </source>
</evidence>
<evidence type="ECO:0000313" key="1">
    <source>
        <dbReference type="EMBL" id="CCI46385.1"/>
    </source>
</evidence>
<proteinExistence type="predicted"/>
<dbReference type="Proteomes" id="UP000053237">
    <property type="component" value="Unassembled WGS sequence"/>
</dbReference>
<protein>
    <submittedName>
        <fullName evidence="1">Uncharacterized protein</fullName>
    </submittedName>
</protein>
<name>A0A024GI10_9STRA</name>
<dbReference type="InParanoid" id="A0A024GI10"/>
<accession>A0A024GI10</accession>